<dbReference type="Proteomes" id="UP000008718">
    <property type="component" value="Chromosome"/>
</dbReference>
<protein>
    <recommendedName>
        <fullName evidence="5">DUF4468 domain-containing protein</fullName>
    </recommendedName>
</protein>
<evidence type="ECO:0000256" key="1">
    <source>
        <dbReference type="SAM" id="Coils"/>
    </source>
</evidence>
<gene>
    <name evidence="3" type="ordered locus">Palpr_0775</name>
</gene>
<evidence type="ECO:0008006" key="5">
    <source>
        <dbReference type="Google" id="ProtNLM"/>
    </source>
</evidence>
<evidence type="ECO:0000256" key="2">
    <source>
        <dbReference type="SAM" id="SignalP"/>
    </source>
</evidence>
<evidence type="ECO:0000313" key="4">
    <source>
        <dbReference type="Proteomes" id="UP000008718"/>
    </source>
</evidence>
<feature type="chain" id="PRO_5003187548" description="DUF4468 domain-containing protein" evidence="2">
    <location>
        <begin position="26"/>
        <end position="221"/>
    </location>
</feature>
<keyword evidence="1" id="KW-0175">Coiled coil</keyword>
<keyword evidence="2" id="KW-0732">Signal</keyword>
<sequence>MLSYFQRKRNVFLLFLLSLFTPAKASPNDSISTVYKDGVFITYSQIRVYASDSISNVVINKFVNQMCYDLDELYKWGLKGMHLDNEKDELLVFDFKTTVFNPKTNILKGGGDVKVTGITKIPNIFVYTKLSERTHSNGRKDVHLDLASPNALLKNLNGIFSYVPYKNKSGYYTLETHVKFGWFFNIFITQNRYKKIMEWRIKQLIKNLKEESEKREKALRQ</sequence>
<dbReference type="AlphaFoldDB" id="E4T2I5"/>
<dbReference type="RefSeq" id="WP_013444298.1">
    <property type="nucleotide sequence ID" value="NC_014734.1"/>
</dbReference>
<feature type="signal peptide" evidence="2">
    <location>
        <begin position="1"/>
        <end position="25"/>
    </location>
</feature>
<organism evidence="3 4">
    <name type="scientific">Paludibacter propionicigenes (strain DSM 17365 / JCM 13257 / WB4)</name>
    <dbReference type="NCBI Taxonomy" id="694427"/>
    <lineage>
        <taxon>Bacteria</taxon>
        <taxon>Pseudomonadati</taxon>
        <taxon>Bacteroidota</taxon>
        <taxon>Bacteroidia</taxon>
        <taxon>Bacteroidales</taxon>
        <taxon>Paludibacteraceae</taxon>
        <taxon>Paludibacter</taxon>
    </lineage>
</organism>
<reference evidence="3 4" key="2">
    <citation type="journal article" date="2011" name="Stand. Genomic Sci.">
        <title>Complete genome sequence of Paludibacter propionicigenes type strain (WB4).</title>
        <authorList>
            <person name="Gronow S."/>
            <person name="Munk C."/>
            <person name="Lapidus A."/>
            <person name="Nolan M."/>
            <person name="Lucas S."/>
            <person name="Hammon N."/>
            <person name="Deshpande S."/>
            <person name="Cheng J.F."/>
            <person name="Tapia R."/>
            <person name="Han C."/>
            <person name="Goodwin L."/>
            <person name="Pitluck S."/>
            <person name="Liolios K."/>
            <person name="Ivanova N."/>
            <person name="Mavromatis K."/>
            <person name="Mikhailova N."/>
            <person name="Pati A."/>
            <person name="Chen A."/>
            <person name="Palaniappan K."/>
            <person name="Land M."/>
            <person name="Hauser L."/>
            <person name="Chang Y.J."/>
            <person name="Jeffries C.D."/>
            <person name="Brambilla E."/>
            <person name="Rohde M."/>
            <person name="Goker M."/>
            <person name="Detter J.C."/>
            <person name="Woyke T."/>
            <person name="Bristow J."/>
            <person name="Eisen J.A."/>
            <person name="Markowitz V."/>
            <person name="Hugenholtz P."/>
            <person name="Kyrpides N.C."/>
            <person name="Klenk H.P."/>
        </authorList>
    </citation>
    <scope>NUCLEOTIDE SEQUENCE [LARGE SCALE GENOMIC DNA]</scope>
    <source>
        <strain evidence="4">DSM 17365 / JCM 13257 / WB4</strain>
    </source>
</reference>
<proteinExistence type="predicted"/>
<dbReference type="KEGG" id="ppn:Palpr_0775"/>
<feature type="coiled-coil region" evidence="1">
    <location>
        <begin position="194"/>
        <end position="221"/>
    </location>
</feature>
<evidence type="ECO:0000313" key="3">
    <source>
        <dbReference type="EMBL" id="ADQ78929.1"/>
    </source>
</evidence>
<reference key="1">
    <citation type="submission" date="2010-11" db="EMBL/GenBank/DDBJ databases">
        <title>The complete genome of Paludibacter propionicigenes DSM 17365.</title>
        <authorList>
            <consortium name="US DOE Joint Genome Institute (JGI-PGF)"/>
            <person name="Lucas S."/>
            <person name="Copeland A."/>
            <person name="Lapidus A."/>
            <person name="Bruce D."/>
            <person name="Goodwin L."/>
            <person name="Pitluck S."/>
            <person name="Kyrpides N."/>
            <person name="Mavromatis K."/>
            <person name="Ivanova N."/>
            <person name="Munk A.C."/>
            <person name="Brettin T."/>
            <person name="Detter J.C."/>
            <person name="Han C."/>
            <person name="Tapia R."/>
            <person name="Land M."/>
            <person name="Hauser L."/>
            <person name="Markowitz V."/>
            <person name="Cheng J.-F."/>
            <person name="Hugenholtz P."/>
            <person name="Woyke T."/>
            <person name="Wu D."/>
            <person name="Gronow S."/>
            <person name="Wellnitz S."/>
            <person name="Brambilla E."/>
            <person name="Klenk H.-P."/>
            <person name="Eisen J.A."/>
        </authorList>
    </citation>
    <scope>NUCLEOTIDE SEQUENCE</scope>
    <source>
        <strain>WB4</strain>
    </source>
</reference>
<dbReference type="STRING" id="694427.Palpr_0775"/>
<keyword evidence="4" id="KW-1185">Reference proteome</keyword>
<accession>E4T2I5</accession>
<dbReference type="EMBL" id="CP002345">
    <property type="protein sequence ID" value="ADQ78929.1"/>
    <property type="molecule type" value="Genomic_DNA"/>
</dbReference>
<dbReference type="HOGENOM" id="CLU_1249619_0_0_10"/>
<name>E4T2I5_PALPW</name>